<feature type="region of interest" description="Disordered" evidence="2">
    <location>
        <begin position="79"/>
        <end position="110"/>
    </location>
</feature>
<dbReference type="GeneID" id="27689739"/>
<keyword evidence="4" id="KW-1185">Reference proteome</keyword>
<dbReference type="OrthoDB" id="10358997at2759"/>
<feature type="region of interest" description="Disordered" evidence="2">
    <location>
        <begin position="315"/>
        <end position="336"/>
    </location>
</feature>
<dbReference type="InParanoid" id="A0A0L0HAU9"/>
<proteinExistence type="predicted"/>
<dbReference type="EMBL" id="KQ257461">
    <property type="protein sequence ID" value="KNC98019.1"/>
    <property type="molecule type" value="Genomic_DNA"/>
</dbReference>
<feature type="compositionally biased region" description="Polar residues" evidence="2">
    <location>
        <begin position="548"/>
        <end position="571"/>
    </location>
</feature>
<feature type="region of interest" description="Disordered" evidence="2">
    <location>
        <begin position="537"/>
        <end position="591"/>
    </location>
</feature>
<sequence length="639" mass="67162">MSSLVEGLNIPKNILERKSSTGSLMSTSSMDDTFMLSNGDTDGQHGSFAFFSVPPPTPAMANLAEEETEHDPLQQTVASQKSASLEPLADRGTNVGSSGGLRRSFSHGSAPALVSGRKTLVVRGRGGNTGRRNNQHARRRSASGLPRLSLTAINEAFVVNAKDPMLSPCDDEPESPVDADGGLSVVHRITSYSSSDVSMLQHGGSLDGLASLTNGLTSSSSIYEQSSLEEGVNGAGLGIGMDGFVGGSFVDALEAAATLQGADRVSNLSTSTSDVGEDVEAMLLAEFDESAALMDFDSAARESIDHSHYLALQNRGLLPPSPQSSNSSQHFDTGSSHQSLIYPGYTQTPPHIAAALAYGYGALTVLPPTGMVPGGGYTPYTAGTLRAQSPQILRHPSPAPTSPVVVNTTGPSRASPYPLPVNPLLMSRSRTRSVPAMRLQTNLAASNNNNSNNRRQPLSAGLYPVTPGTPNSPPSPMTPISPTISAYGSLDNHVVGYGSAGYPLGLSQGSSGSLPTLHTANQPPQLEHDYAYLTPTTPLHGRLKSGRHSTSSLASPNYVTHSAPHSRQSIPRVSFPRTSSTPTPSSDASIPHVRIDDLIREHDALVAQVAEAQKARRKEDEETSKMIETLNRLMGVHGI</sequence>
<feature type="compositionally biased region" description="Low complexity" evidence="2">
    <location>
        <begin position="443"/>
        <end position="453"/>
    </location>
</feature>
<feature type="compositionally biased region" description="Low complexity" evidence="2">
    <location>
        <begin position="574"/>
        <end position="586"/>
    </location>
</feature>
<feature type="region of interest" description="Disordered" evidence="2">
    <location>
        <begin position="443"/>
        <end position="480"/>
    </location>
</feature>
<evidence type="ECO:0000313" key="4">
    <source>
        <dbReference type="Proteomes" id="UP000053201"/>
    </source>
</evidence>
<dbReference type="VEuPathDB" id="FungiDB:SPPG_06438"/>
<dbReference type="Proteomes" id="UP000053201">
    <property type="component" value="Unassembled WGS sequence"/>
</dbReference>
<organism evidence="3 4">
    <name type="scientific">Spizellomyces punctatus (strain DAOM BR117)</name>
    <dbReference type="NCBI Taxonomy" id="645134"/>
    <lineage>
        <taxon>Eukaryota</taxon>
        <taxon>Fungi</taxon>
        <taxon>Fungi incertae sedis</taxon>
        <taxon>Chytridiomycota</taxon>
        <taxon>Chytridiomycota incertae sedis</taxon>
        <taxon>Chytridiomycetes</taxon>
        <taxon>Spizellomycetales</taxon>
        <taxon>Spizellomycetaceae</taxon>
        <taxon>Spizellomyces</taxon>
    </lineage>
</organism>
<gene>
    <name evidence="3" type="ORF">SPPG_06438</name>
</gene>
<feature type="compositionally biased region" description="Pro residues" evidence="2">
    <location>
        <begin position="470"/>
        <end position="479"/>
    </location>
</feature>
<evidence type="ECO:0000256" key="1">
    <source>
        <dbReference type="SAM" id="Coils"/>
    </source>
</evidence>
<feature type="region of interest" description="Disordered" evidence="2">
    <location>
        <begin position="123"/>
        <end position="144"/>
    </location>
</feature>
<feature type="coiled-coil region" evidence="1">
    <location>
        <begin position="595"/>
        <end position="622"/>
    </location>
</feature>
<protein>
    <submittedName>
        <fullName evidence="3">Uncharacterized protein</fullName>
    </submittedName>
</protein>
<dbReference type="AlphaFoldDB" id="A0A0L0HAU9"/>
<accession>A0A0L0HAU9</accession>
<dbReference type="RefSeq" id="XP_016606059.1">
    <property type="nucleotide sequence ID" value="XM_016754643.1"/>
</dbReference>
<name>A0A0L0HAU9_SPIPD</name>
<evidence type="ECO:0000313" key="3">
    <source>
        <dbReference type="EMBL" id="KNC98019.1"/>
    </source>
</evidence>
<evidence type="ECO:0000256" key="2">
    <source>
        <dbReference type="SAM" id="MobiDB-lite"/>
    </source>
</evidence>
<reference evidence="3 4" key="1">
    <citation type="submission" date="2009-08" db="EMBL/GenBank/DDBJ databases">
        <title>The Genome Sequence of Spizellomyces punctatus strain DAOM BR117.</title>
        <authorList>
            <consortium name="The Broad Institute Genome Sequencing Platform"/>
            <person name="Russ C."/>
            <person name="Cuomo C."/>
            <person name="Shea T."/>
            <person name="Young S.K."/>
            <person name="Zeng Q."/>
            <person name="Koehrsen M."/>
            <person name="Haas B."/>
            <person name="Borodovsky M."/>
            <person name="Guigo R."/>
            <person name="Alvarado L."/>
            <person name="Berlin A."/>
            <person name="Bochicchio J."/>
            <person name="Borenstein D."/>
            <person name="Chapman S."/>
            <person name="Chen Z."/>
            <person name="Engels R."/>
            <person name="Freedman E."/>
            <person name="Gellesch M."/>
            <person name="Goldberg J."/>
            <person name="Griggs A."/>
            <person name="Gujja S."/>
            <person name="Heiman D."/>
            <person name="Hepburn T."/>
            <person name="Howarth C."/>
            <person name="Jen D."/>
            <person name="Larson L."/>
            <person name="Lewis B."/>
            <person name="Mehta T."/>
            <person name="Park D."/>
            <person name="Pearson M."/>
            <person name="Roberts A."/>
            <person name="Saif S."/>
            <person name="Shenoy N."/>
            <person name="Sisk P."/>
            <person name="Stolte C."/>
            <person name="Sykes S."/>
            <person name="Thomson T."/>
            <person name="Walk T."/>
            <person name="White J."/>
            <person name="Yandava C."/>
            <person name="Burger G."/>
            <person name="Gray M.W."/>
            <person name="Holland P.W.H."/>
            <person name="King N."/>
            <person name="Lang F.B.F."/>
            <person name="Roger A.J."/>
            <person name="Ruiz-Trillo I."/>
            <person name="Lander E."/>
            <person name="Nusbaum C."/>
        </authorList>
    </citation>
    <scope>NUCLEOTIDE SEQUENCE [LARGE SCALE GENOMIC DNA]</scope>
    <source>
        <strain evidence="3 4">DAOM BR117</strain>
    </source>
</reference>
<keyword evidence="1" id="KW-0175">Coiled coil</keyword>